<comment type="caution">
    <text evidence="1">The sequence shown here is derived from an EMBL/GenBank/DDBJ whole genome shotgun (WGS) entry which is preliminary data.</text>
</comment>
<dbReference type="AlphaFoldDB" id="A0A8B3G9C9"/>
<evidence type="ECO:0000313" key="2">
    <source>
        <dbReference type="Proteomes" id="UP000269665"/>
    </source>
</evidence>
<dbReference type="KEGG" id="ppar:A8F97_16635"/>
<gene>
    <name evidence="1" type="ORF">C5E00_19810</name>
</gene>
<sequence>MDNKMNNLIFNKINSLRDRYDFNAIQSSSIEVKIVGSHSAFYFSILIKKECVLDEDCDEVVIEVRSKDSISYSIDVSDSHGNIYYEKHSVNDLLGINDSIEESYAITIKILREISNIS</sequence>
<proteinExistence type="predicted"/>
<dbReference type="Proteomes" id="UP000269665">
    <property type="component" value="Unassembled WGS sequence"/>
</dbReference>
<evidence type="ECO:0000313" key="1">
    <source>
        <dbReference type="EMBL" id="RKO78863.1"/>
    </source>
</evidence>
<protein>
    <submittedName>
        <fullName evidence="1">Uncharacterized protein</fullName>
    </submittedName>
</protein>
<name>A0A8B3G9C9_PECPM</name>
<organism evidence="1 2">
    <name type="scientific">Pectobacterium parmentieri</name>
    <dbReference type="NCBI Taxonomy" id="1905730"/>
    <lineage>
        <taxon>Bacteria</taxon>
        <taxon>Pseudomonadati</taxon>
        <taxon>Pseudomonadota</taxon>
        <taxon>Gammaproteobacteria</taxon>
        <taxon>Enterobacterales</taxon>
        <taxon>Pectobacteriaceae</taxon>
        <taxon>Pectobacterium</taxon>
    </lineage>
</organism>
<reference evidence="1 2" key="1">
    <citation type="journal article" date="2018" name="BMC Genomics">
        <title>High genomic variability in the plant pathogenic bacterium Pectobacterium parmentieri deciphered from de novo assembled complete genomes.</title>
        <authorList>
            <person name="Zoledowska S."/>
            <person name="Motyka-Pomagruk A."/>
            <person name="Sledz W."/>
            <person name="Mengoni A."/>
            <person name="Lojkowska E."/>
        </authorList>
    </citation>
    <scope>NUCLEOTIDE SEQUENCE [LARGE SCALE GENOMIC DNA]</scope>
    <source>
        <strain evidence="1 2">IFB5626</strain>
    </source>
</reference>
<dbReference type="EMBL" id="PSZG01000001">
    <property type="protein sequence ID" value="RKO78863.1"/>
    <property type="molecule type" value="Genomic_DNA"/>
</dbReference>
<dbReference type="OrthoDB" id="9917477at2"/>
<accession>A0A8B3G9C9</accession>